<protein>
    <submittedName>
        <fullName evidence="1">Uncharacterized protein</fullName>
    </submittedName>
</protein>
<keyword evidence="2" id="KW-1185">Reference proteome</keyword>
<gene>
    <name evidence="1" type="ORF">P153DRAFT_419717</name>
</gene>
<dbReference type="RefSeq" id="XP_033528262.1">
    <property type="nucleotide sequence ID" value="XM_033672202.1"/>
</dbReference>
<accession>A0A6A6ASB3</accession>
<name>A0A6A6ASB3_9PLEO</name>
<dbReference type="GeneID" id="54412634"/>
<dbReference type="OrthoDB" id="2322999at2759"/>
<dbReference type="EMBL" id="ML977498">
    <property type="protein sequence ID" value="KAF2133875.1"/>
    <property type="molecule type" value="Genomic_DNA"/>
</dbReference>
<organism evidence="1 2">
    <name type="scientific">Dothidotthia symphoricarpi CBS 119687</name>
    <dbReference type="NCBI Taxonomy" id="1392245"/>
    <lineage>
        <taxon>Eukaryota</taxon>
        <taxon>Fungi</taxon>
        <taxon>Dikarya</taxon>
        <taxon>Ascomycota</taxon>
        <taxon>Pezizomycotina</taxon>
        <taxon>Dothideomycetes</taxon>
        <taxon>Pleosporomycetidae</taxon>
        <taxon>Pleosporales</taxon>
        <taxon>Dothidotthiaceae</taxon>
        <taxon>Dothidotthia</taxon>
    </lineage>
</organism>
<reference evidence="1" key="1">
    <citation type="journal article" date="2020" name="Stud. Mycol.">
        <title>101 Dothideomycetes genomes: a test case for predicting lifestyles and emergence of pathogens.</title>
        <authorList>
            <person name="Haridas S."/>
            <person name="Albert R."/>
            <person name="Binder M."/>
            <person name="Bloem J."/>
            <person name="Labutti K."/>
            <person name="Salamov A."/>
            <person name="Andreopoulos B."/>
            <person name="Baker S."/>
            <person name="Barry K."/>
            <person name="Bills G."/>
            <person name="Bluhm B."/>
            <person name="Cannon C."/>
            <person name="Castanera R."/>
            <person name="Culley D."/>
            <person name="Daum C."/>
            <person name="Ezra D."/>
            <person name="Gonzalez J."/>
            <person name="Henrissat B."/>
            <person name="Kuo A."/>
            <person name="Liang C."/>
            <person name="Lipzen A."/>
            <person name="Lutzoni F."/>
            <person name="Magnuson J."/>
            <person name="Mondo S."/>
            <person name="Nolan M."/>
            <person name="Ohm R."/>
            <person name="Pangilinan J."/>
            <person name="Park H.-J."/>
            <person name="Ramirez L."/>
            <person name="Alfaro M."/>
            <person name="Sun H."/>
            <person name="Tritt A."/>
            <person name="Yoshinaga Y."/>
            <person name="Zwiers L.-H."/>
            <person name="Turgeon B."/>
            <person name="Goodwin S."/>
            <person name="Spatafora J."/>
            <person name="Crous P."/>
            <person name="Grigoriev I."/>
        </authorList>
    </citation>
    <scope>NUCLEOTIDE SEQUENCE</scope>
    <source>
        <strain evidence="1">CBS 119687</strain>
    </source>
</reference>
<sequence length="161" mass="18179">MDNIWKSYNSLPTLLEAKDRFMNREQVFSNLTRLLSKHGNAFGVCLVHTHCTLVEGEIMLDKDDISQPVGVSETGTYRRTKTPPETLLNEFRNITQEIGVLGLYHVASEGAEKLEWTEGRQNLNLGKGDPVTMACILFCTTATTERGGYHLERKVHYKTSC</sequence>
<proteinExistence type="predicted"/>
<dbReference type="Proteomes" id="UP000799771">
    <property type="component" value="Unassembled WGS sequence"/>
</dbReference>
<evidence type="ECO:0000313" key="2">
    <source>
        <dbReference type="Proteomes" id="UP000799771"/>
    </source>
</evidence>
<dbReference type="AlphaFoldDB" id="A0A6A6ASB3"/>
<evidence type="ECO:0000313" key="1">
    <source>
        <dbReference type="EMBL" id="KAF2133875.1"/>
    </source>
</evidence>